<keyword evidence="2" id="KW-0732">Signal</keyword>
<reference evidence="3 4" key="1">
    <citation type="journal article" date="2023" name="Nucleic Acids Res.">
        <title>The hologenome of Daphnia magna reveals possible DNA methylation and microbiome-mediated evolution of the host genome.</title>
        <authorList>
            <person name="Chaturvedi A."/>
            <person name="Li X."/>
            <person name="Dhandapani V."/>
            <person name="Marshall H."/>
            <person name="Kissane S."/>
            <person name="Cuenca-Cambronero M."/>
            <person name="Asole G."/>
            <person name="Calvet F."/>
            <person name="Ruiz-Romero M."/>
            <person name="Marangio P."/>
            <person name="Guigo R."/>
            <person name="Rago D."/>
            <person name="Mirbahai L."/>
            <person name="Eastwood N."/>
            <person name="Colbourne J.K."/>
            <person name="Zhou J."/>
            <person name="Mallon E."/>
            <person name="Orsini L."/>
        </authorList>
    </citation>
    <scope>NUCLEOTIDE SEQUENCE [LARGE SCALE GENOMIC DNA]</scope>
    <source>
        <strain evidence="3">LRV0_1</strain>
    </source>
</reference>
<evidence type="ECO:0000256" key="2">
    <source>
        <dbReference type="SAM" id="SignalP"/>
    </source>
</evidence>
<feature type="chain" id="PRO_5046698160" description="Secreted protein" evidence="2">
    <location>
        <begin position="24"/>
        <end position="67"/>
    </location>
</feature>
<dbReference type="Proteomes" id="UP001234178">
    <property type="component" value="Unassembled WGS sequence"/>
</dbReference>
<proteinExistence type="predicted"/>
<sequence>MNYLFVSVPLDMLLLLFSQYCHAQTDRGRVFTSPHYLMVVLTKPLAESEQRRRQLAHIHNQTEPRTD</sequence>
<name>A0ABR0AIN1_9CRUS</name>
<keyword evidence="4" id="KW-1185">Reference proteome</keyword>
<comment type="caution">
    <text evidence="3">The sequence shown here is derived from an EMBL/GenBank/DDBJ whole genome shotgun (WGS) entry which is preliminary data.</text>
</comment>
<evidence type="ECO:0008006" key="5">
    <source>
        <dbReference type="Google" id="ProtNLM"/>
    </source>
</evidence>
<evidence type="ECO:0000313" key="4">
    <source>
        <dbReference type="Proteomes" id="UP001234178"/>
    </source>
</evidence>
<evidence type="ECO:0000256" key="1">
    <source>
        <dbReference type="SAM" id="MobiDB-lite"/>
    </source>
</evidence>
<feature type="region of interest" description="Disordered" evidence="1">
    <location>
        <begin position="47"/>
        <end position="67"/>
    </location>
</feature>
<protein>
    <recommendedName>
        <fullName evidence="5">Secreted protein</fullName>
    </recommendedName>
</protein>
<gene>
    <name evidence="3" type="ORF">OUZ56_010454</name>
</gene>
<feature type="signal peptide" evidence="2">
    <location>
        <begin position="1"/>
        <end position="23"/>
    </location>
</feature>
<organism evidence="3 4">
    <name type="scientific">Daphnia magna</name>
    <dbReference type="NCBI Taxonomy" id="35525"/>
    <lineage>
        <taxon>Eukaryota</taxon>
        <taxon>Metazoa</taxon>
        <taxon>Ecdysozoa</taxon>
        <taxon>Arthropoda</taxon>
        <taxon>Crustacea</taxon>
        <taxon>Branchiopoda</taxon>
        <taxon>Diplostraca</taxon>
        <taxon>Cladocera</taxon>
        <taxon>Anomopoda</taxon>
        <taxon>Daphniidae</taxon>
        <taxon>Daphnia</taxon>
    </lineage>
</organism>
<evidence type="ECO:0000313" key="3">
    <source>
        <dbReference type="EMBL" id="KAK4024959.1"/>
    </source>
</evidence>
<accession>A0ABR0AIN1</accession>
<dbReference type="EMBL" id="JAOYFB010000037">
    <property type="protein sequence ID" value="KAK4024959.1"/>
    <property type="molecule type" value="Genomic_DNA"/>
</dbReference>